<dbReference type="RefSeq" id="WP_058477740.1">
    <property type="nucleotide sequence ID" value="NZ_CAAAIO010000011.1"/>
</dbReference>
<dbReference type="EMBL" id="LNYZ01000014">
    <property type="protein sequence ID" value="KTD77095.1"/>
    <property type="molecule type" value="Genomic_DNA"/>
</dbReference>
<dbReference type="Proteomes" id="UP000255110">
    <property type="component" value="Unassembled WGS sequence"/>
</dbReference>
<dbReference type="AlphaFoldDB" id="A0A378L466"/>
<evidence type="ECO:0000313" key="6">
    <source>
        <dbReference type="Proteomes" id="UP000255110"/>
    </source>
</evidence>
<keyword evidence="2 4" id="KW-0812">Transmembrane</keyword>
<feature type="transmembrane region" description="Helical" evidence="2">
    <location>
        <begin position="108"/>
        <end position="128"/>
    </location>
</feature>
<dbReference type="Proteomes" id="UP000054820">
    <property type="component" value="Unassembled WGS sequence"/>
</dbReference>
<feature type="region of interest" description="Disordered" evidence="1">
    <location>
        <begin position="173"/>
        <end position="264"/>
    </location>
</feature>
<organism evidence="4 6">
    <name type="scientific">Legionella steigerwaltii</name>
    <dbReference type="NCBI Taxonomy" id="460"/>
    <lineage>
        <taxon>Bacteria</taxon>
        <taxon>Pseudomonadati</taxon>
        <taxon>Pseudomonadota</taxon>
        <taxon>Gammaproteobacteria</taxon>
        <taxon>Legionellales</taxon>
        <taxon>Legionellaceae</taxon>
        <taxon>Legionella</taxon>
    </lineage>
</organism>
<keyword evidence="5" id="KW-1185">Reference proteome</keyword>
<reference evidence="4 6" key="2">
    <citation type="submission" date="2018-06" db="EMBL/GenBank/DDBJ databases">
        <authorList>
            <consortium name="Pathogen Informatics"/>
            <person name="Doyle S."/>
        </authorList>
    </citation>
    <scope>NUCLEOTIDE SEQUENCE [LARGE SCALE GENOMIC DNA]</scope>
    <source>
        <strain evidence="4 6">NCTC11991</strain>
    </source>
</reference>
<gene>
    <name evidence="3" type="ORF">Lstg_2187</name>
    <name evidence="4" type="ORF">NCTC11991_00154</name>
</gene>
<sequence>MALTREQLSNFGKAVAYLPANALTGLSSLLLGSTVTKSDGSPKIVKGQVLVTPGLLGYLAEGIKAVGRSATDFLKAHKTAITVAAWASLAVAGGLALTLALWPAALATVAGFTIAGLSIAAIAGPSAIAQIGLAAGLAAAATSVATYVGAAVGNFVSWVASCCKEMRAKHKNASLLSSHPETDASTTQKLGVDTGSQYKSNPYASSKLNTDMGQGTKKEKGTVVPFSQQSDVHYDSPIATPKKETEKGTGAPVVTDEQQKQYTV</sequence>
<evidence type="ECO:0000313" key="5">
    <source>
        <dbReference type="Proteomes" id="UP000054820"/>
    </source>
</evidence>
<evidence type="ECO:0000256" key="2">
    <source>
        <dbReference type="SAM" id="Phobius"/>
    </source>
</evidence>
<dbReference type="OrthoDB" id="5653909at2"/>
<accession>A0A378L466</accession>
<evidence type="ECO:0000313" key="3">
    <source>
        <dbReference type="EMBL" id="KTD77095.1"/>
    </source>
</evidence>
<dbReference type="EMBL" id="UGOY01000001">
    <property type="protein sequence ID" value="STY21586.1"/>
    <property type="molecule type" value="Genomic_DNA"/>
</dbReference>
<evidence type="ECO:0000256" key="1">
    <source>
        <dbReference type="SAM" id="MobiDB-lite"/>
    </source>
</evidence>
<protein>
    <submittedName>
        <fullName evidence="4">Transmembrane protein</fullName>
    </submittedName>
</protein>
<dbReference type="STRING" id="460.Lstg_2187"/>
<feature type="transmembrane region" description="Helical" evidence="2">
    <location>
        <begin position="83"/>
        <end position="102"/>
    </location>
</feature>
<proteinExistence type="predicted"/>
<name>A0A378L466_9GAMM</name>
<feature type="compositionally biased region" description="Polar residues" evidence="1">
    <location>
        <begin position="174"/>
        <end position="213"/>
    </location>
</feature>
<reference evidence="3 5" key="1">
    <citation type="submission" date="2015-11" db="EMBL/GenBank/DDBJ databases">
        <title>Genomic analysis of 38 Legionella species identifies large and diverse effector repertoires.</title>
        <authorList>
            <person name="Burstein D."/>
            <person name="Amaro F."/>
            <person name="Zusman T."/>
            <person name="Lifshitz Z."/>
            <person name="Cohen O."/>
            <person name="Gilbert J.A."/>
            <person name="Pupko T."/>
            <person name="Shuman H.A."/>
            <person name="Segal G."/>
        </authorList>
    </citation>
    <scope>NUCLEOTIDE SEQUENCE [LARGE SCALE GENOMIC DNA]</scope>
    <source>
        <strain evidence="3 5">SC-18-C9</strain>
    </source>
</reference>
<feature type="transmembrane region" description="Helical" evidence="2">
    <location>
        <begin position="135"/>
        <end position="160"/>
    </location>
</feature>
<keyword evidence="2" id="KW-1133">Transmembrane helix</keyword>
<evidence type="ECO:0000313" key="4">
    <source>
        <dbReference type="EMBL" id="STY21586.1"/>
    </source>
</evidence>
<keyword evidence="2" id="KW-0472">Membrane</keyword>